<accession>A0A5J6MZ85</accession>
<dbReference type="InterPro" id="IPR039424">
    <property type="entry name" value="SBP_5"/>
</dbReference>
<dbReference type="Gene3D" id="3.10.105.10">
    <property type="entry name" value="Dipeptide-binding Protein, Domain 3"/>
    <property type="match status" value="1"/>
</dbReference>
<protein>
    <submittedName>
        <fullName evidence="7">Diguanylate cyclase</fullName>
    </submittedName>
</protein>
<keyword evidence="4" id="KW-0732">Signal</keyword>
<gene>
    <name evidence="7" type="ORF">FRZ61_23780</name>
</gene>
<dbReference type="InterPro" id="IPR000914">
    <property type="entry name" value="SBP_5_dom"/>
</dbReference>
<dbReference type="GO" id="GO:1904680">
    <property type="term" value="F:peptide transmembrane transporter activity"/>
    <property type="evidence" value="ECO:0007669"/>
    <property type="project" value="TreeGrafter"/>
</dbReference>
<dbReference type="PANTHER" id="PTHR30290:SF10">
    <property type="entry name" value="PERIPLASMIC OLIGOPEPTIDE-BINDING PROTEIN-RELATED"/>
    <property type="match status" value="1"/>
</dbReference>
<evidence type="ECO:0000256" key="5">
    <source>
        <dbReference type="SAM" id="MobiDB-lite"/>
    </source>
</evidence>
<dbReference type="KEGG" id="hadh:FRZ61_23780"/>
<dbReference type="GO" id="GO:0015833">
    <property type="term" value="P:peptide transport"/>
    <property type="evidence" value="ECO:0007669"/>
    <property type="project" value="TreeGrafter"/>
</dbReference>
<dbReference type="RefSeq" id="WP_151117883.1">
    <property type="nucleotide sequence ID" value="NZ_CP042582.1"/>
</dbReference>
<dbReference type="PANTHER" id="PTHR30290">
    <property type="entry name" value="PERIPLASMIC BINDING COMPONENT OF ABC TRANSPORTER"/>
    <property type="match status" value="1"/>
</dbReference>
<evidence type="ECO:0000256" key="4">
    <source>
        <dbReference type="ARBA" id="ARBA00022729"/>
    </source>
</evidence>
<dbReference type="CDD" id="cd08503">
    <property type="entry name" value="PBP2_NikA_DppA_OppA_like_17"/>
    <property type="match status" value="1"/>
</dbReference>
<feature type="domain" description="Solute-binding protein family 5" evidence="6">
    <location>
        <begin position="123"/>
        <end position="480"/>
    </location>
</feature>
<reference evidence="7 8" key="1">
    <citation type="submission" date="2019-08" db="EMBL/GenBank/DDBJ databases">
        <title>Hyperibacter terrae gen. nov., sp. nov. and Hyperibacter viscosus sp. nov., two new members in the family Rhodospirillaceae isolated from the rhizosphere of Hypericum perforatum.</title>
        <authorList>
            <person name="Noviana Z."/>
        </authorList>
    </citation>
    <scope>NUCLEOTIDE SEQUENCE [LARGE SCALE GENOMIC DNA]</scope>
    <source>
        <strain evidence="7 8">R5959</strain>
    </source>
</reference>
<dbReference type="Gene3D" id="3.90.76.10">
    <property type="entry name" value="Dipeptide-binding Protein, Domain 1"/>
    <property type="match status" value="1"/>
</dbReference>
<sequence length="576" mass="64573">MSDELKRIHPYLPTLLTQLQAGKVDRREFLRTSTLLGLSAAAAYGLAGCDEKKEEQQQSSSESTSTAATTTQTATAPAENVIRVGMRVPALDNPATFSWVYDSNIVRQCNDYLTRTGVDNVTRPWLLEKWEASADLKTWTLILKKGIKWSNGDELKADDVIWNLKHWLDETVGSSVVGLMKGYLLTDYDTGQKDDAGNPKMGTKLWADNAIEKVDDYTIRLNCKEAQLAVPEHLFHYPALILHPSENGKWGVNSIGTGAFTCTEIEVGKKAVVKRRDGYWGNKAAVDSIEFIDLGDDPAASVSALASKQIHGLYEASTSQYAALQKMDHINLYQVSTGQTAVARMQPIHDTWKDPRVRKAMRLAIDTEKVLQVAHLGLGSAGEHHHVCPIHPEYAKLDFMKQDIEGAKKLLADAGLPNGFETDIFCKKDPDWEPQAVQAMAEMWKQIGVSVKINVLPSSQYWEIWNKETAPFAFTTWTHRPLGVMVLGLAYRSNVPWNESFYSNPDFDSTLTKAEGILDVEERRKVMADLEKIMQEDGPIVQPLWRAVFTGFDKRVKGFQIHPTYYLFCEEWSLTA</sequence>
<dbReference type="InterPro" id="IPR030678">
    <property type="entry name" value="Peptide/Ni-bd"/>
</dbReference>
<proteinExistence type="inferred from homology"/>
<evidence type="ECO:0000256" key="3">
    <source>
        <dbReference type="ARBA" id="ARBA00022448"/>
    </source>
</evidence>
<evidence type="ECO:0000313" key="7">
    <source>
        <dbReference type="EMBL" id="QEX22447.1"/>
    </source>
</evidence>
<organism evidence="7 8">
    <name type="scientific">Hypericibacter adhaerens</name>
    <dbReference type="NCBI Taxonomy" id="2602016"/>
    <lineage>
        <taxon>Bacteria</taxon>
        <taxon>Pseudomonadati</taxon>
        <taxon>Pseudomonadota</taxon>
        <taxon>Alphaproteobacteria</taxon>
        <taxon>Rhodospirillales</taxon>
        <taxon>Dongiaceae</taxon>
        <taxon>Hypericibacter</taxon>
    </lineage>
</organism>
<dbReference type="Gene3D" id="3.40.190.10">
    <property type="entry name" value="Periplasmic binding protein-like II"/>
    <property type="match status" value="1"/>
</dbReference>
<dbReference type="GO" id="GO:0043190">
    <property type="term" value="C:ATP-binding cassette (ABC) transporter complex"/>
    <property type="evidence" value="ECO:0007669"/>
    <property type="project" value="InterPro"/>
</dbReference>
<dbReference type="AlphaFoldDB" id="A0A5J6MZ85"/>
<dbReference type="EMBL" id="CP042582">
    <property type="protein sequence ID" value="QEX22447.1"/>
    <property type="molecule type" value="Genomic_DNA"/>
</dbReference>
<comment type="subcellular location">
    <subcellularLocation>
        <location evidence="1">Periplasm</location>
    </subcellularLocation>
</comment>
<feature type="region of interest" description="Disordered" evidence="5">
    <location>
        <begin position="52"/>
        <end position="74"/>
    </location>
</feature>
<keyword evidence="8" id="KW-1185">Reference proteome</keyword>
<evidence type="ECO:0000259" key="6">
    <source>
        <dbReference type="Pfam" id="PF00496"/>
    </source>
</evidence>
<dbReference type="Proteomes" id="UP000325797">
    <property type="component" value="Chromosome"/>
</dbReference>
<dbReference type="SUPFAM" id="SSF53850">
    <property type="entry name" value="Periplasmic binding protein-like II"/>
    <property type="match status" value="1"/>
</dbReference>
<dbReference type="PIRSF" id="PIRSF002741">
    <property type="entry name" value="MppA"/>
    <property type="match status" value="1"/>
</dbReference>
<dbReference type="Pfam" id="PF00496">
    <property type="entry name" value="SBP_bac_5"/>
    <property type="match status" value="1"/>
</dbReference>
<evidence type="ECO:0000313" key="8">
    <source>
        <dbReference type="Proteomes" id="UP000325797"/>
    </source>
</evidence>
<keyword evidence="3" id="KW-0813">Transport</keyword>
<dbReference type="OrthoDB" id="9803988at2"/>
<name>A0A5J6MZ85_9PROT</name>
<evidence type="ECO:0000256" key="2">
    <source>
        <dbReference type="ARBA" id="ARBA00005695"/>
    </source>
</evidence>
<evidence type="ECO:0000256" key="1">
    <source>
        <dbReference type="ARBA" id="ARBA00004418"/>
    </source>
</evidence>
<dbReference type="GO" id="GO:0030288">
    <property type="term" value="C:outer membrane-bounded periplasmic space"/>
    <property type="evidence" value="ECO:0007669"/>
    <property type="project" value="UniProtKB-ARBA"/>
</dbReference>
<feature type="compositionally biased region" description="Low complexity" evidence="5">
    <location>
        <begin position="57"/>
        <end position="74"/>
    </location>
</feature>
<comment type="similarity">
    <text evidence="2">Belongs to the bacterial solute-binding protein 5 family.</text>
</comment>